<comment type="caution">
    <text evidence="1">The sequence shown here is derived from an EMBL/GenBank/DDBJ whole genome shotgun (WGS) entry which is preliminary data.</text>
</comment>
<protein>
    <submittedName>
        <fullName evidence="1">Uncharacterized protein</fullName>
    </submittedName>
</protein>
<dbReference type="RefSeq" id="WP_006470870.1">
    <property type="nucleotide sequence ID" value="NZ_AOGE01000011.1"/>
</dbReference>
<dbReference type="EMBL" id="AOGE01000011">
    <property type="protein sequence ID" value="ELT50278.1"/>
    <property type="molecule type" value="Genomic_DNA"/>
</dbReference>
<dbReference type="AlphaFoldDB" id="M5JRD3"/>
<dbReference type="Proteomes" id="UP000011971">
    <property type="component" value="Unassembled WGS sequence"/>
</dbReference>
<dbReference type="PATRIC" id="fig|1234597.4.peg.1042"/>
<accession>M5JRD3</accession>
<reference evidence="1 2" key="1">
    <citation type="journal article" date="2013" name="Gut Pathog.">
        <title>Draft genome of Ochrobactrum intermedium strain M86 isolated from non-ulcer dyspeptic individual from India.</title>
        <authorList>
            <person name="Kulkarni G."/>
            <person name="Dhotre D."/>
            <person name="Dharne M."/>
            <person name="Shetty S."/>
            <person name="Chowdhury S."/>
            <person name="Misra V."/>
            <person name="Misra S."/>
            <person name="Patole M."/>
            <person name="Shouche Y."/>
        </authorList>
    </citation>
    <scope>NUCLEOTIDE SEQUENCE [LARGE SCALE GENOMIC DNA]</scope>
    <source>
        <strain evidence="1 2">M86</strain>
    </source>
</reference>
<dbReference type="InterPro" id="IPR058040">
    <property type="entry name" value="BW3TFN"/>
</dbReference>
<evidence type="ECO:0000313" key="2">
    <source>
        <dbReference type="Proteomes" id="UP000011971"/>
    </source>
</evidence>
<organism evidence="1 2">
    <name type="scientific">Brucella intermedia M86</name>
    <dbReference type="NCBI Taxonomy" id="1234597"/>
    <lineage>
        <taxon>Bacteria</taxon>
        <taxon>Pseudomonadati</taxon>
        <taxon>Pseudomonadota</taxon>
        <taxon>Alphaproteobacteria</taxon>
        <taxon>Hyphomicrobiales</taxon>
        <taxon>Brucellaceae</taxon>
        <taxon>Brucella/Ochrobactrum group</taxon>
        <taxon>Brucella</taxon>
    </lineage>
</organism>
<dbReference type="OrthoDB" id="8212120at2"/>
<sequence>MAVFTIGGRVILAQALLLTEMFLAVGTGDPDWDSAPPPSTPEEEQQQYTQLAALTDLTALVGLTRTRDKFFVKPDAAGTIPMSDGALYSRTDEPTPYIYVRFQLDLSDASGTTLREHGIFIGTTLAPDVLPGQMYIPSEKVVSFGQMVQVDRFPPIVRDGSISQVFSTIVTM</sequence>
<evidence type="ECO:0000313" key="1">
    <source>
        <dbReference type="EMBL" id="ELT50278.1"/>
    </source>
</evidence>
<gene>
    <name evidence="1" type="ORF">D584_05018</name>
</gene>
<name>M5JRD3_9HYPH</name>
<proteinExistence type="predicted"/>
<dbReference type="Pfam" id="PF25691">
    <property type="entry name" value="BW3TFN"/>
    <property type="match status" value="1"/>
</dbReference>